<dbReference type="PROSITE" id="PS51352">
    <property type="entry name" value="THIOREDOXIN_2"/>
    <property type="match status" value="1"/>
</dbReference>
<evidence type="ECO:0000256" key="3">
    <source>
        <dbReference type="ARBA" id="ARBA00022559"/>
    </source>
</evidence>
<dbReference type="EMBL" id="CP104003">
    <property type="protein sequence ID" value="UWM53856.1"/>
    <property type="molecule type" value="Genomic_DNA"/>
</dbReference>
<keyword evidence="6" id="KW-1015">Disulfide bond</keyword>
<dbReference type="InterPro" id="IPR000866">
    <property type="entry name" value="AhpC/TSA"/>
</dbReference>
<organism evidence="12 13">
    <name type="scientific">Salinirubellus salinus</name>
    <dbReference type="NCBI Taxonomy" id="1364945"/>
    <lineage>
        <taxon>Archaea</taxon>
        <taxon>Methanobacteriati</taxon>
        <taxon>Methanobacteriota</taxon>
        <taxon>Stenosarchaea group</taxon>
        <taxon>Halobacteria</taxon>
        <taxon>Halobacteriales</taxon>
        <taxon>Natronomonadaceae</taxon>
        <taxon>Salinirubellus</taxon>
    </lineage>
</organism>
<dbReference type="InterPro" id="IPR036249">
    <property type="entry name" value="Thioredoxin-like_sf"/>
</dbReference>
<gene>
    <name evidence="12" type="ORF">N0B31_17220</name>
</gene>
<dbReference type="AlphaFoldDB" id="A0A9E7R192"/>
<dbReference type="Pfam" id="PF00578">
    <property type="entry name" value="AhpC-TSA"/>
    <property type="match status" value="1"/>
</dbReference>
<evidence type="ECO:0000256" key="6">
    <source>
        <dbReference type="ARBA" id="ARBA00023157"/>
    </source>
</evidence>
<dbReference type="Gene3D" id="3.40.30.10">
    <property type="entry name" value="Glutaredoxin"/>
    <property type="match status" value="1"/>
</dbReference>
<dbReference type="EC" id="1.11.1.24" evidence="2"/>
<dbReference type="GO" id="GO:0034599">
    <property type="term" value="P:cellular response to oxidative stress"/>
    <property type="evidence" value="ECO:0007669"/>
    <property type="project" value="TreeGrafter"/>
</dbReference>
<dbReference type="FunFam" id="3.40.30.10:FF:000007">
    <property type="entry name" value="Thioredoxin-dependent thiol peroxidase"/>
    <property type="match status" value="1"/>
</dbReference>
<evidence type="ECO:0000256" key="9">
    <source>
        <dbReference type="ARBA" id="ARBA00038489"/>
    </source>
</evidence>
<name>A0A9E7R192_9EURY</name>
<proteinExistence type="inferred from homology"/>
<keyword evidence="7" id="KW-0676">Redox-active center</keyword>
<dbReference type="RefSeq" id="WP_260592850.1">
    <property type="nucleotide sequence ID" value="NZ_CP104003.1"/>
</dbReference>
<keyword evidence="13" id="KW-1185">Reference proteome</keyword>
<evidence type="ECO:0000256" key="2">
    <source>
        <dbReference type="ARBA" id="ARBA00013017"/>
    </source>
</evidence>
<comment type="catalytic activity">
    <reaction evidence="10">
        <text>a hydroperoxide + [thioredoxin]-dithiol = an alcohol + [thioredoxin]-disulfide + H2O</text>
        <dbReference type="Rhea" id="RHEA:62620"/>
        <dbReference type="Rhea" id="RHEA-COMP:10698"/>
        <dbReference type="Rhea" id="RHEA-COMP:10700"/>
        <dbReference type="ChEBI" id="CHEBI:15377"/>
        <dbReference type="ChEBI" id="CHEBI:29950"/>
        <dbReference type="ChEBI" id="CHEBI:30879"/>
        <dbReference type="ChEBI" id="CHEBI:35924"/>
        <dbReference type="ChEBI" id="CHEBI:50058"/>
        <dbReference type="EC" id="1.11.1.24"/>
    </reaction>
</comment>
<accession>A0A9E7R192</accession>
<keyword evidence="5" id="KW-0560">Oxidoreductase</keyword>
<evidence type="ECO:0000256" key="1">
    <source>
        <dbReference type="ARBA" id="ARBA00011245"/>
    </source>
</evidence>
<evidence type="ECO:0000256" key="7">
    <source>
        <dbReference type="ARBA" id="ARBA00023284"/>
    </source>
</evidence>
<dbReference type="CDD" id="cd03017">
    <property type="entry name" value="PRX_BCP"/>
    <property type="match status" value="1"/>
</dbReference>
<keyword evidence="4" id="KW-0049">Antioxidant</keyword>
<evidence type="ECO:0000256" key="4">
    <source>
        <dbReference type="ARBA" id="ARBA00022862"/>
    </source>
</evidence>
<dbReference type="Proteomes" id="UP001057580">
    <property type="component" value="Chromosome"/>
</dbReference>
<dbReference type="PANTHER" id="PTHR42801">
    <property type="entry name" value="THIOREDOXIN-DEPENDENT PEROXIDE REDUCTASE"/>
    <property type="match status" value="1"/>
</dbReference>
<keyword evidence="3" id="KW-0575">Peroxidase</keyword>
<feature type="domain" description="Thioredoxin" evidence="11">
    <location>
        <begin position="2"/>
        <end position="152"/>
    </location>
</feature>
<evidence type="ECO:0000256" key="5">
    <source>
        <dbReference type="ARBA" id="ARBA00023002"/>
    </source>
</evidence>
<evidence type="ECO:0000313" key="13">
    <source>
        <dbReference type="Proteomes" id="UP001057580"/>
    </source>
</evidence>
<evidence type="ECO:0000313" key="12">
    <source>
        <dbReference type="EMBL" id="UWM53856.1"/>
    </source>
</evidence>
<dbReference type="GeneID" id="74944200"/>
<evidence type="ECO:0000256" key="10">
    <source>
        <dbReference type="ARBA" id="ARBA00049091"/>
    </source>
</evidence>
<dbReference type="SUPFAM" id="SSF52833">
    <property type="entry name" value="Thioredoxin-like"/>
    <property type="match status" value="1"/>
</dbReference>
<reference evidence="12" key="1">
    <citation type="submission" date="2022-09" db="EMBL/GenBank/DDBJ databases">
        <title>Diverse halophilic archaea isolated from saline environments.</title>
        <authorList>
            <person name="Cui H.-L."/>
        </authorList>
    </citation>
    <scope>NUCLEOTIDE SEQUENCE</scope>
    <source>
        <strain evidence="12">ZS-35-S2</strain>
    </source>
</reference>
<evidence type="ECO:0000259" key="11">
    <source>
        <dbReference type="PROSITE" id="PS51352"/>
    </source>
</evidence>
<protein>
    <recommendedName>
        <fullName evidence="2">thioredoxin-dependent peroxiredoxin</fullName>
        <ecNumber evidence="2">1.11.1.24</ecNumber>
    </recommendedName>
    <alternativeName>
        <fullName evidence="8">Thioredoxin peroxidase</fullName>
    </alternativeName>
</protein>
<dbReference type="GO" id="GO:0008379">
    <property type="term" value="F:thioredoxin peroxidase activity"/>
    <property type="evidence" value="ECO:0007669"/>
    <property type="project" value="TreeGrafter"/>
</dbReference>
<comment type="subunit">
    <text evidence="1">Monomer.</text>
</comment>
<comment type="similarity">
    <text evidence="9">Belongs to the peroxiredoxin family. BCP/PrxQ subfamily.</text>
</comment>
<dbReference type="GO" id="GO:0045454">
    <property type="term" value="P:cell redox homeostasis"/>
    <property type="evidence" value="ECO:0007669"/>
    <property type="project" value="TreeGrafter"/>
</dbReference>
<dbReference type="InterPro" id="IPR013766">
    <property type="entry name" value="Thioredoxin_domain"/>
</dbReference>
<dbReference type="InterPro" id="IPR050924">
    <property type="entry name" value="Peroxiredoxin_BCP/PrxQ"/>
</dbReference>
<sequence length="153" mass="16758">MLEPGTDAPQFTLPNQHDEAVSLPESGLAVVYFYPRADTPGCTTEACSFRDHWSEYEDRGVPVFGISDDPVADLAAFAEEYDLPVDLLSDEDGTVSTAYDSYGEKNMFGKTFDGVFRNTYVVRDGEVVLAYEGVDPEGHAEEILADLDGTDDL</sequence>
<dbReference type="GO" id="GO:0005737">
    <property type="term" value="C:cytoplasm"/>
    <property type="evidence" value="ECO:0007669"/>
    <property type="project" value="TreeGrafter"/>
</dbReference>
<dbReference type="KEGG" id="ssai:N0B31_17220"/>
<evidence type="ECO:0000256" key="8">
    <source>
        <dbReference type="ARBA" id="ARBA00032824"/>
    </source>
</evidence>
<dbReference type="PANTHER" id="PTHR42801:SF4">
    <property type="entry name" value="AHPC_TSA FAMILY PROTEIN"/>
    <property type="match status" value="1"/>
</dbReference>